<name>A0A368XE80_9BACI</name>
<protein>
    <submittedName>
        <fullName evidence="1">YqzL-like protein</fullName>
    </submittedName>
</protein>
<reference evidence="1 2" key="1">
    <citation type="submission" date="2018-07" db="EMBL/GenBank/DDBJ databases">
        <title>Genomic Encyclopedia of Type Strains, Phase IV (KMG-IV): sequencing the most valuable type-strain genomes for metagenomic binning, comparative biology and taxonomic classification.</title>
        <authorList>
            <person name="Goeker M."/>
        </authorList>
    </citation>
    <scope>NUCLEOTIDE SEQUENCE [LARGE SCALE GENOMIC DNA]</scope>
    <source>
        <strain evidence="1 2">DSM 27696</strain>
    </source>
</reference>
<dbReference type="AlphaFoldDB" id="A0A368XE80"/>
<comment type="caution">
    <text evidence="1">The sequence shown here is derived from an EMBL/GenBank/DDBJ whole genome shotgun (WGS) entry which is preliminary data.</text>
</comment>
<organism evidence="1 2">
    <name type="scientific">Saliterribacillus persicus</name>
    <dbReference type="NCBI Taxonomy" id="930114"/>
    <lineage>
        <taxon>Bacteria</taxon>
        <taxon>Bacillati</taxon>
        <taxon>Bacillota</taxon>
        <taxon>Bacilli</taxon>
        <taxon>Bacillales</taxon>
        <taxon>Bacillaceae</taxon>
        <taxon>Saliterribacillus</taxon>
    </lineage>
</organism>
<evidence type="ECO:0000313" key="1">
    <source>
        <dbReference type="EMBL" id="RCW65338.1"/>
    </source>
</evidence>
<sequence>MIDVPWKIFSQTGDIEAYLLMKEIEESFELNENKDHEDELEDTHL</sequence>
<proteinExistence type="predicted"/>
<gene>
    <name evidence="1" type="ORF">DFR57_11166</name>
</gene>
<dbReference type="InterPro" id="IPR025617">
    <property type="entry name" value="YqzL"/>
</dbReference>
<dbReference type="Pfam" id="PF14006">
    <property type="entry name" value="YqzL"/>
    <property type="match status" value="1"/>
</dbReference>
<dbReference type="OrthoDB" id="1650227at2"/>
<accession>A0A368XE80</accession>
<dbReference type="Proteomes" id="UP000252585">
    <property type="component" value="Unassembled WGS sequence"/>
</dbReference>
<keyword evidence="2" id="KW-1185">Reference proteome</keyword>
<dbReference type="RefSeq" id="WP_114353629.1">
    <property type="nucleotide sequence ID" value="NZ_QPJJ01000011.1"/>
</dbReference>
<evidence type="ECO:0000313" key="2">
    <source>
        <dbReference type="Proteomes" id="UP000252585"/>
    </source>
</evidence>
<dbReference type="EMBL" id="QPJJ01000011">
    <property type="protein sequence ID" value="RCW65338.1"/>
    <property type="molecule type" value="Genomic_DNA"/>
</dbReference>